<accession>A0ABT1U881</accession>
<dbReference type="InterPro" id="IPR028250">
    <property type="entry name" value="DsbDN"/>
</dbReference>
<reference evidence="2 3" key="1">
    <citation type="submission" date="2022-07" db="EMBL/GenBank/DDBJ databases">
        <title>Methylomonas rivi sp. nov., Methylomonas rosea sp. nov., Methylomonas aureus sp. nov. and Methylomonas subterranea sp. nov., four novel methanotrophs isolated from a freshwater creek and the deep terrestrial subsurface.</title>
        <authorList>
            <person name="Abin C."/>
            <person name="Sankaranarayanan K."/>
            <person name="Garner C."/>
            <person name="Sindelar R."/>
            <person name="Kotary K."/>
            <person name="Garner R."/>
            <person name="Barclay S."/>
            <person name="Lawson P."/>
            <person name="Krumholz L."/>
        </authorList>
    </citation>
    <scope>NUCLEOTIDE SEQUENCE [LARGE SCALE GENOMIC DNA]</scope>
    <source>
        <strain evidence="2 3">WSC-6</strain>
    </source>
</reference>
<keyword evidence="3" id="KW-1185">Reference proteome</keyword>
<comment type="caution">
    <text evidence="2">The sequence shown here is derived from an EMBL/GenBank/DDBJ whole genome shotgun (WGS) entry which is preliminary data.</text>
</comment>
<proteinExistence type="predicted"/>
<dbReference type="Gene3D" id="2.60.40.1250">
    <property type="entry name" value="Thiol:disulfide interchange protein DsbD, N-terminal domain"/>
    <property type="match status" value="1"/>
</dbReference>
<dbReference type="SUPFAM" id="SSF74863">
    <property type="entry name" value="Thiol:disulfide interchange protein DsbD, N-terminal domain (DsbD-alpha)"/>
    <property type="match status" value="1"/>
</dbReference>
<protein>
    <submittedName>
        <fullName evidence="2">Protein-disulfide reductase DsbD family protein</fullName>
    </submittedName>
</protein>
<sequence length="136" mass="15621">MILLLCGVYTRAAAEQDLLEPDQAFEFSSEFKDAHILRLSWRIADGYYLYRQKFQFVSQTPGIDIGEPVFPGGQFKTDKQFGSVEIYRDRLILDLAVQPDPDEKLPLRFTVTYQGCADVGVCYMPIQKQIALKQFE</sequence>
<evidence type="ECO:0000259" key="1">
    <source>
        <dbReference type="Pfam" id="PF11412"/>
    </source>
</evidence>
<dbReference type="PANTHER" id="PTHR32234">
    <property type="entry name" value="THIOL:DISULFIDE INTERCHANGE PROTEIN DSBD"/>
    <property type="match status" value="1"/>
</dbReference>
<evidence type="ECO:0000313" key="3">
    <source>
        <dbReference type="Proteomes" id="UP001524586"/>
    </source>
</evidence>
<dbReference type="InterPro" id="IPR036929">
    <property type="entry name" value="DsbDN_sf"/>
</dbReference>
<organism evidence="2 3">
    <name type="scientific">Methylomonas rivi</name>
    <dbReference type="NCBI Taxonomy" id="2952226"/>
    <lineage>
        <taxon>Bacteria</taxon>
        <taxon>Pseudomonadati</taxon>
        <taxon>Pseudomonadota</taxon>
        <taxon>Gammaproteobacteria</taxon>
        <taxon>Methylococcales</taxon>
        <taxon>Methylococcaceae</taxon>
        <taxon>Methylomonas</taxon>
    </lineage>
</organism>
<dbReference type="EMBL" id="JANIBK010000121">
    <property type="protein sequence ID" value="MCQ8130063.1"/>
    <property type="molecule type" value="Genomic_DNA"/>
</dbReference>
<name>A0ABT1U881_9GAMM</name>
<gene>
    <name evidence="2" type="ORF">NP596_16515</name>
</gene>
<dbReference type="RefSeq" id="WP_256616490.1">
    <property type="nucleotide sequence ID" value="NZ_JANIBK010000121.1"/>
</dbReference>
<dbReference type="Pfam" id="PF11412">
    <property type="entry name" value="DsbD_N"/>
    <property type="match status" value="1"/>
</dbReference>
<dbReference type="Proteomes" id="UP001524586">
    <property type="component" value="Unassembled WGS sequence"/>
</dbReference>
<feature type="domain" description="Thiol:disulfide interchange protein DsbD N-terminal" evidence="1">
    <location>
        <begin position="15"/>
        <end position="132"/>
    </location>
</feature>
<dbReference type="PANTHER" id="PTHR32234:SF0">
    <property type="entry name" value="THIOL:DISULFIDE INTERCHANGE PROTEIN DSBD"/>
    <property type="match status" value="1"/>
</dbReference>
<evidence type="ECO:0000313" key="2">
    <source>
        <dbReference type="EMBL" id="MCQ8130063.1"/>
    </source>
</evidence>